<dbReference type="HAMAP" id="MF_00238">
    <property type="entry name" value="Cytidyl_kinase_type1"/>
    <property type="match status" value="1"/>
</dbReference>
<evidence type="ECO:0000256" key="7">
    <source>
        <dbReference type="ARBA" id="ARBA00048478"/>
    </source>
</evidence>
<keyword evidence="2 8" id="KW-0808">Transferase</keyword>
<evidence type="ECO:0000313" key="10">
    <source>
        <dbReference type="EMBL" id="MEL0657980.1"/>
    </source>
</evidence>
<evidence type="ECO:0000256" key="1">
    <source>
        <dbReference type="ARBA" id="ARBA00009427"/>
    </source>
</evidence>
<comment type="caution">
    <text evidence="10">The sequence shown here is derived from an EMBL/GenBank/DDBJ whole genome shotgun (WGS) entry which is preliminary data.</text>
</comment>
<proteinExistence type="inferred from homology"/>
<organism evidence="10 11">
    <name type="scientific">Psychromonas arctica</name>
    <dbReference type="NCBI Taxonomy" id="168275"/>
    <lineage>
        <taxon>Bacteria</taxon>
        <taxon>Pseudomonadati</taxon>
        <taxon>Pseudomonadota</taxon>
        <taxon>Gammaproteobacteria</taxon>
        <taxon>Alteromonadales</taxon>
        <taxon>Psychromonadaceae</taxon>
        <taxon>Psychromonas</taxon>
    </lineage>
</organism>
<keyword evidence="3 8" id="KW-0547">Nucleotide-binding</keyword>
<name>A0ABU9H7Y3_9GAMM</name>
<dbReference type="RefSeq" id="WP_341626709.1">
    <property type="nucleotide sequence ID" value="NZ_JBAKBA010000003.1"/>
</dbReference>
<evidence type="ECO:0000256" key="6">
    <source>
        <dbReference type="ARBA" id="ARBA00047615"/>
    </source>
</evidence>
<dbReference type="SUPFAM" id="SSF52540">
    <property type="entry name" value="P-loop containing nucleoside triphosphate hydrolases"/>
    <property type="match status" value="1"/>
</dbReference>
<feature type="binding site" evidence="8">
    <location>
        <begin position="11"/>
        <end position="19"/>
    </location>
    <ligand>
        <name>ATP</name>
        <dbReference type="ChEBI" id="CHEBI:30616"/>
    </ligand>
</feature>
<evidence type="ECO:0000256" key="5">
    <source>
        <dbReference type="ARBA" id="ARBA00022840"/>
    </source>
</evidence>
<evidence type="ECO:0000256" key="3">
    <source>
        <dbReference type="ARBA" id="ARBA00022741"/>
    </source>
</evidence>
<evidence type="ECO:0000256" key="8">
    <source>
        <dbReference type="HAMAP-Rule" id="MF_00238"/>
    </source>
</evidence>
<comment type="catalytic activity">
    <reaction evidence="6 8">
        <text>dCMP + ATP = dCDP + ADP</text>
        <dbReference type="Rhea" id="RHEA:25094"/>
        <dbReference type="ChEBI" id="CHEBI:30616"/>
        <dbReference type="ChEBI" id="CHEBI:57566"/>
        <dbReference type="ChEBI" id="CHEBI:58593"/>
        <dbReference type="ChEBI" id="CHEBI:456216"/>
        <dbReference type="EC" id="2.7.4.25"/>
    </reaction>
</comment>
<keyword evidence="5 8" id="KW-0067">ATP-binding</keyword>
<evidence type="ECO:0000313" key="11">
    <source>
        <dbReference type="Proteomes" id="UP001366060"/>
    </source>
</evidence>
<gene>
    <name evidence="8 10" type="primary">cmk</name>
    <name evidence="10" type="ORF">V6255_02410</name>
</gene>
<keyword evidence="4 8" id="KW-0418">Kinase</keyword>
<dbReference type="InterPro" id="IPR027417">
    <property type="entry name" value="P-loop_NTPase"/>
</dbReference>
<dbReference type="GO" id="GO:0016301">
    <property type="term" value="F:kinase activity"/>
    <property type="evidence" value="ECO:0007669"/>
    <property type="project" value="UniProtKB-KW"/>
</dbReference>
<dbReference type="PANTHER" id="PTHR21299">
    <property type="entry name" value="CYTIDYLATE KINASE/PANTOATE-BETA-ALANINE LIGASE"/>
    <property type="match status" value="1"/>
</dbReference>
<accession>A0ABU9H7Y3</accession>
<dbReference type="CDD" id="cd02020">
    <property type="entry name" value="CMPK"/>
    <property type="match status" value="1"/>
</dbReference>
<dbReference type="InterPro" id="IPR003136">
    <property type="entry name" value="Cytidylate_kin"/>
</dbReference>
<evidence type="ECO:0000256" key="2">
    <source>
        <dbReference type="ARBA" id="ARBA00022679"/>
    </source>
</evidence>
<evidence type="ECO:0000259" key="9">
    <source>
        <dbReference type="Pfam" id="PF02224"/>
    </source>
</evidence>
<protein>
    <recommendedName>
        <fullName evidence="8">Cytidylate kinase</fullName>
        <shortName evidence="8">CK</shortName>
        <ecNumber evidence="8">2.7.4.25</ecNumber>
    </recommendedName>
    <alternativeName>
        <fullName evidence="8">Cytidine monophosphate kinase</fullName>
        <shortName evidence="8">CMP kinase</shortName>
    </alternativeName>
</protein>
<dbReference type="InterPro" id="IPR011994">
    <property type="entry name" value="Cytidylate_kinase_dom"/>
</dbReference>
<reference evidence="10 11" key="1">
    <citation type="submission" date="2024-02" db="EMBL/GenBank/DDBJ databases">
        <title>Bacteria isolated from the canopy kelp, Nereocystis luetkeana.</title>
        <authorList>
            <person name="Pfister C.A."/>
            <person name="Younker I.T."/>
            <person name="Light S.H."/>
        </authorList>
    </citation>
    <scope>NUCLEOTIDE SEQUENCE [LARGE SCALE GENOMIC DNA]</scope>
    <source>
        <strain evidence="10 11">TI.2.07</strain>
    </source>
</reference>
<keyword evidence="8" id="KW-0963">Cytoplasm</keyword>
<keyword evidence="11" id="KW-1185">Reference proteome</keyword>
<dbReference type="EMBL" id="JBAKBA010000003">
    <property type="protein sequence ID" value="MEL0657980.1"/>
    <property type="molecule type" value="Genomic_DNA"/>
</dbReference>
<dbReference type="Pfam" id="PF02224">
    <property type="entry name" value="Cytidylate_kin"/>
    <property type="match status" value="1"/>
</dbReference>
<feature type="domain" description="Cytidylate kinase" evidence="9">
    <location>
        <begin position="7"/>
        <end position="219"/>
    </location>
</feature>
<dbReference type="Proteomes" id="UP001366060">
    <property type="component" value="Unassembled WGS sequence"/>
</dbReference>
<comment type="subcellular location">
    <subcellularLocation>
        <location evidence="8">Cytoplasm</location>
    </subcellularLocation>
</comment>
<dbReference type="Gene3D" id="3.40.50.300">
    <property type="entry name" value="P-loop containing nucleotide triphosphate hydrolases"/>
    <property type="match status" value="1"/>
</dbReference>
<evidence type="ECO:0000256" key="4">
    <source>
        <dbReference type="ARBA" id="ARBA00022777"/>
    </source>
</evidence>
<dbReference type="EC" id="2.7.4.25" evidence="8"/>
<comment type="similarity">
    <text evidence="1 8">Belongs to the cytidylate kinase family. Type 1 subfamily.</text>
</comment>
<sequence>MSVSNLITIDGPSGSGKGTVCHILAKKLQWHLLDSGALYRILAYAALQKNILLNDSKKLADLALTLDVSFVSNGTGVDTLLAGKNIGDKLRTEIVGTAASEVASIELVRSALLARQKAFLQKPGLIADGRDMGTVVFPEAKVKIFLDASAEERAQRRFNQLQDKGFNVSIAQILSEIKERDYRDRNRAIAPLQPADDAFVIDSTELTINEVVEQILTLTELKLKISTE</sequence>
<dbReference type="NCBIfam" id="TIGR00017">
    <property type="entry name" value="cmk"/>
    <property type="match status" value="1"/>
</dbReference>
<comment type="catalytic activity">
    <reaction evidence="7 8">
        <text>CMP + ATP = CDP + ADP</text>
        <dbReference type="Rhea" id="RHEA:11600"/>
        <dbReference type="ChEBI" id="CHEBI:30616"/>
        <dbReference type="ChEBI" id="CHEBI:58069"/>
        <dbReference type="ChEBI" id="CHEBI:60377"/>
        <dbReference type="ChEBI" id="CHEBI:456216"/>
        <dbReference type="EC" id="2.7.4.25"/>
    </reaction>
</comment>
<dbReference type="PANTHER" id="PTHR21299:SF2">
    <property type="entry name" value="CYTIDYLATE KINASE"/>
    <property type="match status" value="1"/>
</dbReference>